<evidence type="ECO:0000256" key="6">
    <source>
        <dbReference type="SAM" id="Phobius"/>
    </source>
</evidence>
<gene>
    <name evidence="7" type="ORF">J5A65_11515</name>
</gene>
<comment type="subcellular location">
    <subcellularLocation>
        <location evidence="1">Membrane</location>
        <topology evidence="1">Single-pass membrane protein</topology>
    </subcellularLocation>
</comment>
<reference evidence="7 8" key="1">
    <citation type="submission" date="2021-03" db="EMBL/GenBank/DDBJ databases">
        <title>Human Oral Microbial Genomes.</title>
        <authorList>
            <person name="Johnston C.D."/>
            <person name="Chen T."/>
            <person name="Dewhirst F.E."/>
        </authorList>
    </citation>
    <scope>NUCLEOTIDE SEQUENCE [LARGE SCALE GENOMIC DNA]</scope>
    <source>
        <strain evidence="7 8">DSMZ 100122</strain>
    </source>
</reference>
<feature type="region of interest" description="Disordered" evidence="5">
    <location>
        <begin position="1"/>
        <end position="36"/>
    </location>
</feature>
<dbReference type="Proteomes" id="UP000678513">
    <property type="component" value="Chromosome"/>
</dbReference>
<organism evidence="7 8">
    <name type="scientific">Arachnia rubra</name>
    <dbReference type="NCBI Taxonomy" id="1547448"/>
    <lineage>
        <taxon>Bacteria</taxon>
        <taxon>Bacillati</taxon>
        <taxon>Actinomycetota</taxon>
        <taxon>Actinomycetes</taxon>
        <taxon>Propionibacteriales</taxon>
        <taxon>Propionibacteriaceae</taxon>
        <taxon>Arachnia</taxon>
    </lineage>
</organism>
<dbReference type="PANTHER" id="PTHR30168">
    <property type="entry name" value="PUTATIVE MEMBRANE PROTEIN YPFJ"/>
    <property type="match status" value="1"/>
</dbReference>
<sequence length="368" mass="39211">MKAPGHLPQAPGRPPTAFTPAGAPPAGFAMPGAQHPGFPPGGFAPYPGPYAAPARKRPVGLMVALAAAVVLLSGVLVLALSQVIGQHPETTSAGYQNEDWSVPPVSSEPPQLPTPEDEAEAKKLTRQNRIYDVSLASPVRCDLQLPPGGEIDDDKLQEHMEAYIGCLTRVWGPAIEAAGSTAYQPKITVYPAGEKVTTGCGSTDSGNAFYCPSDQQLYIAQDVLKALSDDASQARIVFDLIIAHEFGHAVQGRTGILGGERWLAESASSKQEKAELSRRSEVQADCFAGAALNSLSSSLQLTETDRSDIMRVMFEIGDDQLAERHNVNPDRVDAHGSGQNRRMWAERGLKAKSVEDCNTFTAPSSEVE</sequence>
<evidence type="ECO:0000313" key="8">
    <source>
        <dbReference type="Proteomes" id="UP000678513"/>
    </source>
</evidence>
<dbReference type="EMBL" id="CP072384">
    <property type="protein sequence ID" value="QUC07551.1"/>
    <property type="molecule type" value="Genomic_DNA"/>
</dbReference>
<keyword evidence="8" id="KW-1185">Reference proteome</keyword>
<keyword evidence="3 6" id="KW-1133">Transmembrane helix</keyword>
<name>A0ABX7Y3K1_9ACTN</name>
<dbReference type="InterPro" id="IPR007343">
    <property type="entry name" value="Uncharacterised_pept_Zn_put"/>
</dbReference>
<dbReference type="Pfam" id="PF04228">
    <property type="entry name" value="Zn_peptidase"/>
    <property type="match status" value="1"/>
</dbReference>
<dbReference type="RefSeq" id="WP_212322090.1">
    <property type="nucleotide sequence ID" value="NZ_AP024463.1"/>
</dbReference>
<evidence type="ECO:0000256" key="5">
    <source>
        <dbReference type="SAM" id="MobiDB-lite"/>
    </source>
</evidence>
<evidence type="ECO:0000313" key="7">
    <source>
        <dbReference type="EMBL" id="QUC07551.1"/>
    </source>
</evidence>
<keyword evidence="2 6" id="KW-0812">Transmembrane</keyword>
<keyword evidence="4 6" id="KW-0472">Membrane</keyword>
<evidence type="ECO:0000256" key="3">
    <source>
        <dbReference type="ARBA" id="ARBA00022989"/>
    </source>
</evidence>
<evidence type="ECO:0000256" key="4">
    <source>
        <dbReference type="ARBA" id="ARBA00023136"/>
    </source>
</evidence>
<proteinExistence type="predicted"/>
<dbReference type="PANTHER" id="PTHR30168:SF0">
    <property type="entry name" value="INNER MEMBRANE PROTEIN"/>
    <property type="match status" value="1"/>
</dbReference>
<feature type="region of interest" description="Disordered" evidence="5">
    <location>
        <begin position="91"/>
        <end position="119"/>
    </location>
</feature>
<evidence type="ECO:0000256" key="2">
    <source>
        <dbReference type="ARBA" id="ARBA00022692"/>
    </source>
</evidence>
<protein>
    <submittedName>
        <fullName evidence="7">Neutral zinc metallopeptidase</fullName>
    </submittedName>
</protein>
<feature type="transmembrane region" description="Helical" evidence="6">
    <location>
        <begin position="59"/>
        <end position="80"/>
    </location>
</feature>
<feature type="compositionally biased region" description="Low complexity" evidence="5">
    <location>
        <begin position="15"/>
        <end position="36"/>
    </location>
</feature>
<accession>A0ABX7Y3K1</accession>
<evidence type="ECO:0000256" key="1">
    <source>
        <dbReference type="ARBA" id="ARBA00004167"/>
    </source>
</evidence>